<dbReference type="RefSeq" id="WP_380711496.1">
    <property type="nucleotide sequence ID" value="NZ_JBHUML010000002.1"/>
</dbReference>
<keyword evidence="2" id="KW-1185">Reference proteome</keyword>
<dbReference type="Proteomes" id="UP001597520">
    <property type="component" value="Unassembled WGS sequence"/>
</dbReference>
<gene>
    <name evidence="1" type="ORF">ACFSUB_01905</name>
</gene>
<sequence length="65" mass="7710">MDKWETLRMVVQENKERTFSADMQETMKDKPDKKRQDALKASYQAFDTIAKSMDEIDEYAEGEEQ</sequence>
<evidence type="ECO:0000313" key="1">
    <source>
        <dbReference type="EMBL" id="MFD2704207.1"/>
    </source>
</evidence>
<comment type="caution">
    <text evidence="1">The sequence shown here is derived from an EMBL/GenBank/DDBJ whole genome shotgun (WGS) entry which is preliminary data.</text>
</comment>
<accession>A0ABW5SYN5</accession>
<proteinExistence type="predicted"/>
<name>A0ABW5SYN5_9BACI</name>
<dbReference type="EMBL" id="JBHUML010000002">
    <property type="protein sequence ID" value="MFD2704207.1"/>
    <property type="molecule type" value="Genomic_DNA"/>
</dbReference>
<protein>
    <recommendedName>
        <fullName evidence="3">Transcriptional regulator</fullName>
    </recommendedName>
</protein>
<organism evidence="1 2">
    <name type="scientific">Salibacterium lacus</name>
    <dbReference type="NCBI Taxonomy" id="1898109"/>
    <lineage>
        <taxon>Bacteria</taxon>
        <taxon>Bacillati</taxon>
        <taxon>Bacillota</taxon>
        <taxon>Bacilli</taxon>
        <taxon>Bacillales</taxon>
        <taxon>Bacillaceae</taxon>
    </lineage>
</organism>
<evidence type="ECO:0008006" key="3">
    <source>
        <dbReference type="Google" id="ProtNLM"/>
    </source>
</evidence>
<evidence type="ECO:0000313" key="2">
    <source>
        <dbReference type="Proteomes" id="UP001597520"/>
    </source>
</evidence>
<reference evidence="2" key="1">
    <citation type="journal article" date="2019" name="Int. J. Syst. Evol. Microbiol.">
        <title>The Global Catalogue of Microorganisms (GCM) 10K type strain sequencing project: providing services to taxonomists for standard genome sequencing and annotation.</title>
        <authorList>
            <consortium name="The Broad Institute Genomics Platform"/>
            <consortium name="The Broad Institute Genome Sequencing Center for Infectious Disease"/>
            <person name="Wu L."/>
            <person name="Ma J."/>
        </authorList>
    </citation>
    <scope>NUCLEOTIDE SEQUENCE [LARGE SCALE GENOMIC DNA]</scope>
    <source>
        <strain evidence="2">KCTC 33792</strain>
    </source>
</reference>